<protein>
    <submittedName>
        <fullName evidence="1">Uncharacterized protein</fullName>
    </submittedName>
</protein>
<reference evidence="2" key="1">
    <citation type="journal article" date="2022" name="Mol. Ecol. Resour.">
        <title>The genomes of chicory, endive, great burdock and yacon provide insights into Asteraceae palaeo-polyploidization history and plant inulin production.</title>
        <authorList>
            <person name="Fan W."/>
            <person name="Wang S."/>
            <person name="Wang H."/>
            <person name="Wang A."/>
            <person name="Jiang F."/>
            <person name="Liu H."/>
            <person name="Zhao H."/>
            <person name="Xu D."/>
            <person name="Zhang Y."/>
        </authorList>
    </citation>
    <scope>NUCLEOTIDE SEQUENCE [LARGE SCALE GENOMIC DNA]</scope>
    <source>
        <strain evidence="2">cv. Niubang</strain>
    </source>
</reference>
<organism evidence="1 2">
    <name type="scientific">Arctium lappa</name>
    <name type="common">Greater burdock</name>
    <name type="synonym">Lappa major</name>
    <dbReference type="NCBI Taxonomy" id="4217"/>
    <lineage>
        <taxon>Eukaryota</taxon>
        <taxon>Viridiplantae</taxon>
        <taxon>Streptophyta</taxon>
        <taxon>Embryophyta</taxon>
        <taxon>Tracheophyta</taxon>
        <taxon>Spermatophyta</taxon>
        <taxon>Magnoliopsida</taxon>
        <taxon>eudicotyledons</taxon>
        <taxon>Gunneridae</taxon>
        <taxon>Pentapetalae</taxon>
        <taxon>asterids</taxon>
        <taxon>campanulids</taxon>
        <taxon>Asterales</taxon>
        <taxon>Asteraceae</taxon>
        <taxon>Carduoideae</taxon>
        <taxon>Cardueae</taxon>
        <taxon>Arctiinae</taxon>
        <taxon>Arctium</taxon>
    </lineage>
</organism>
<evidence type="ECO:0000313" key="2">
    <source>
        <dbReference type="Proteomes" id="UP001055879"/>
    </source>
</evidence>
<dbReference type="EMBL" id="CM042050">
    <property type="protein sequence ID" value="KAI3735191.1"/>
    <property type="molecule type" value="Genomic_DNA"/>
</dbReference>
<keyword evidence="2" id="KW-1185">Reference proteome</keyword>
<name>A0ACB9CLU4_ARCLA</name>
<proteinExistence type="predicted"/>
<accession>A0ACB9CLU4</accession>
<gene>
    <name evidence="1" type="ORF">L6452_14681</name>
</gene>
<sequence length="131" mass="14672">MFELAYELITVAATNPHLIFLFCNLIIVVLILASFQPTSNSHHIITAIPPPPSPSIKQNKTFQTIDSLPDQETAANVSIDVDNSSDHCNLSVEEQDDDDDELRRRVEEFINKTNRIWKAEKLSSSLASLAH</sequence>
<evidence type="ECO:0000313" key="1">
    <source>
        <dbReference type="EMBL" id="KAI3735191.1"/>
    </source>
</evidence>
<comment type="caution">
    <text evidence="1">The sequence shown here is derived from an EMBL/GenBank/DDBJ whole genome shotgun (WGS) entry which is preliminary data.</text>
</comment>
<reference evidence="1 2" key="2">
    <citation type="journal article" date="2022" name="Mol. Ecol. Resour.">
        <title>The genomes of chicory, endive, great burdock and yacon provide insights into Asteraceae paleo-polyploidization history and plant inulin production.</title>
        <authorList>
            <person name="Fan W."/>
            <person name="Wang S."/>
            <person name="Wang H."/>
            <person name="Wang A."/>
            <person name="Jiang F."/>
            <person name="Liu H."/>
            <person name="Zhao H."/>
            <person name="Xu D."/>
            <person name="Zhang Y."/>
        </authorList>
    </citation>
    <scope>NUCLEOTIDE SEQUENCE [LARGE SCALE GENOMIC DNA]</scope>
    <source>
        <strain evidence="2">cv. Niubang</strain>
    </source>
</reference>
<dbReference type="Proteomes" id="UP001055879">
    <property type="component" value="Linkage Group LG04"/>
</dbReference>